<sequence length="198" mass="20924">MSLHSEVAAPAAPVKRPPIPVKILVSGGFGVGKTTTVGALSEIEPLSTEAAMTSASVGVDYAGEGSEKTTTTVAMDFGRVTIDESIILYMFGTPGQDRFGFMWNDLADGALGGIVLVDPSRIDDCFVALDYFEKIGLPFVLAVNSFAGRSQLTLEQVRAAANVDPAVPVVALDARRREDVKRAVLTLLQLILSRARAA</sequence>
<keyword evidence="2" id="KW-0547">Nucleotide-binding</keyword>
<dbReference type="Proteomes" id="UP000521922">
    <property type="component" value="Unassembled WGS sequence"/>
</dbReference>
<evidence type="ECO:0000256" key="4">
    <source>
        <dbReference type="ARBA" id="ARBA00023134"/>
    </source>
</evidence>
<evidence type="ECO:0000256" key="2">
    <source>
        <dbReference type="ARBA" id="ARBA00022741"/>
    </source>
</evidence>
<dbReference type="EMBL" id="JACCBB010000001">
    <property type="protein sequence ID" value="NYD23478.1"/>
    <property type="molecule type" value="Genomic_DNA"/>
</dbReference>
<evidence type="ECO:0000256" key="3">
    <source>
        <dbReference type="ARBA" id="ARBA00022801"/>
    </source>
</evidence>
<dbReference type="GO" id="GO:0005525">
    <property type="term" value="F:GTP binding"/>
    <property type="evidence" value="ECO:0007669"/>
    <property type="project" value="UniProtKB-KW"/>
</dbReference>
<dbReference type="RefSeq" id="WP_179753242.1">
    <property type="nucleotide sequence ID" value="NZ_BAAAGN010000010.1"/>
</dbReference>
<dbReference type="InterPro" id="IPR004130">
    <property type="entry name" value="Gpn"/>
</dbReference>
<dbReference type="Gene3D" id="3.40.50.300">
    <property type="entry name" value="P-loop containing nucleotide triphosphate hydrolases"/>
    <property type="match status" value="1"/>
</dbReference>
<keyword evidence="3" id="KW-0378">Hydrolase</keyword>
<dbReference type="PANTHER" id="PTHR42708:SF1">
    <property type="entry name" value="GLIDING MOTILITY PROTEIN MGLA"/>
    <property type="match status" value="1"/>
</dbReference>
<dbReference type="Pfam" id="PF03029">
    <property type="entry name" value="ATP_bind_1"/>
    <property type="match status" value="1"/>
</dbReference>
<organism evidence="5 6">
    <name type="scientific">Kineococcus aurantiacus</name>
    <dbReference type="NCBI Taxonomy" id="37633"/>
    <lineage>
        <taxon>Bacteria</taxon>
        <taxon>Bacillati</taxon>
        <taxon>Actinomycetota</taxon>
        <taxon>Actinomycetes</taxon>
        <taxon>Kineosporiales</taxon>
        <taxon>Kineosporiaceae</taxon>
        <taxon>Kineococcus</taxon>
    </lineage>
</organism>
<accession>A0A7Y9DMR7</accession>
<dbReference type="InterPro" id="IPR052705">
    <property type="entry name" value="Gliding_Motility_GTPase"/>
</dbReference>
<dbReference type="PANTHER" id="PTHR42708">
    <property type="entry name" value="ATP/GTP-BINDING PROTEIN-RELATED"/>
    <property type="match status" value="1"/>
</dbReference>
<comment type="similarity">
    <text evidence="1">Belongs to the GPN-loop GTPase family.</text>
</comment>
<evidence type="ECO:0000256" key="1">
    <source>
        <dbReference type="ARBA" id="ARBA00005290"/>
    </source>
</evidence>
<dbReference type="CDD" id="cd00882">
    <property type="entry name" value="Ras_like_GTPase"/>
    <property type="match status" value="1"/>
</dbReference>
<gene>
    <name evidence="5" type="ORF">BJ968_003018</name>
</gene>
<dbReference type="SUPFAM" id="SSF52540">
    <property type="entry name" value="P-loop containing nucleoside triphosphate hydrolases"/>
    <property type="match status" value="1"/>
</dbReference>
<name>A0A7Y9DMR7_9ACTN</name>
<reference evidence="5 6" key="1">
    <citation type="submission" date="2020-07" db="EMBL/GenBank/DDBJ databases">
        <title>Sequencing the genomes of 1000 actinobacteria strains.</title>
        <authorList>
            <person name="Klenk H.-P."/>
        </authorList>
    </citation>
    <scope>NUCLEOTIDE SEQUENCE [LARGE SCALE GENOMIC DNA]</scope>
    <source>
        <strain evidence="5 6">DSM 7487</strain>
    </source>
</reference>
<protein>
    <recommendedName>
        <fullName evidence="7">ATP-binding protein</fullName>
    </recommendedName>
</protein>
<dbReference type="AlphaFoldDB" id="A0A7Y9DMR7"/>
<evidence type="ECO:0008006" key="7">
    <source>
        <dbReference type="Google" id="ProtNLM"/>
    </source>
</evidence>
<comment type="caution">
    <text evidence="5">The sequence shown here is derived from an EMBL/GenBank/DDBJ whole genome shotgun (WGS) entry which is preliminary data.</text>
</comment>
<dbReference type="InterPro" id="IPR027417">
    <property type="entry name" value="P-loop_NTPase"/>
</dbReference>
<evidence type="ECO:0000313" key="6">
    <source>
        <dbReference type="Proteomes" id="UP000521922"/>
    </source>
</evidence>
<evidence type="ECO:0000313" key="5">
    <source>
        <dbReference type="EMBL" id="NYD23478.1"/>
    </source>
</evidence>
<proteinExistence type="inferred from homology"/>
<keyword evidence="6" id="KW-1185">Reference proteome</keyword>
<dbReference type="GO" id="GO:0016787">
    <property type="term" value="F:hydrolase activity"/>
    <property type="evidence" value="ECO:0007669"/>
    <property type="project" value="UniProtKB-KW"/>
</dbReference>
<keyword evidence="4" id="KW-0342">GTP-binding</keyword>